<feature type="compositionally biased region" description="Basic residues" evidence="1">
    <location>
        <begin position="1"/>
        <end position="10"/>
    </location>
</feature>
<evidence type="ECO:0000313" key="2">
    <source>
        <dbReference type="EMBL" id="KAF2028711.1"/>
    </source>
</evidence>
<proteinExistence type="predicted"/>
<sequence>MPSSKPRRALHITPTSFRPTLLSIPPSPFSPRTPLTPKPQPSRQSNHYHNTYSNLPTPASSAPNSPLPWTWQCHQCHRSYLLSATRRCLEDGHTYCSGSTTVRAWREGRGRRRTKRGRACASEFDFAGWKELGRWKRSGIGKGISSREVGGGTGKKKNKNCWTTCDYPSECIWERRHGVHNPVEEGGFPEVHGLGIDFGAQPTHLSEGLLRAENIHPPKGTEKLVREGEGKTDLDLWGLLASAKRRKSGQAREGSPLVKAENASSNNNEVKEKRDCDGDVVMGNIDPALLLLSEPVAPPPQSTRSSAAVDMLKDLIKRRSSRRGVLVKGEEDVTMGNPETMMDGFAPLERVRIHGIGVRH</sequence>
<accession>A0A9P4LJ24</accession>
<organism evidence="2 3">
    <name type="scientific">Setomelanomma holmii</name>
    <dbReference type="NCBI Taxonomy" id="210430"/>
    <lineage>
        <taxon>Eukaryota</taxon>
        <taxon>Fungi</taxon>
        <taxon>Dikarya</taxon>
        <taxon>Ascomycota</taxon>
        <taxon>Pezizomycotina</taxon>
        <taxon>Dothideomycetes</taxon>
        <taxon>Pleosporomycetidae</taxon>
        <taxon>Pleosporales</taxon>
        <taxon>Pleosporineae</taxon>
        <taxon>Phaeosphaeriaceae</taxon>
        <taxon>Setomelanomma</taxon>
    </lineage>
</organism>
<evidence type="ECO:0000256" key="1">
    <source>
        <dbReference type="SAM" id="MobiDB-lite"/>
    </source>
</evidence>
<protein>
    <submittedName>
        <fullName evidence="2">Uncharacterized protein</fullName>
    </submittedName>
</protein>
<comment type="caution">
    <text evidence="2">The sequence shown here is derived from an EMBL/GenBank/DDBJ whole genome shotgun (WGS) entry which is preliminary data.</text>
</comment>
<dbReference type="EMBL" id="ML978209">
    <property type="protein sequence ID" value="KAF2028711.1"/>
    <property type="molecule type" value="Genomic_DNA"/>
</dbReference>
<feature type="compositionally biased region" description="Polar residues" evidence="1">
    <location>
        <begin position="41"/>
        <end position="61"/>
    </location>
</feature>
<dbReference type="Proteomes" id="UP000799777">
    <property type="component" value="Unassembled WGS sequence"/>
</dbReference>
<gene>
    <name evidence="2" type="ORF">EK21DRAFT_101604</name>
</gene>
<evidence type="ECO:0000313" key="3">
    <source>
        <dbReference type="Proteomes" id="UP000799777"/>
    </source>
</evidence>
<keyword evidence="3" id="KW-1185">Reference proteome</keyword>
<reference evidence="2" key="1">
    <citation type="journal article" date="2020" name="Stud. Mycol.">
        <title>101 Dothideomycetes genomes: a test case for predicting lifestyles and emergence of pathogens.</title>
        <authorList>
            <person name="Haridas S."/>
            <person name="Albert R."/>
            <person name="Binder M."/>
            <person name="Bloem J."/>
            <person name="Labutti K."/>
            <person name="Salamov A."/>
            <person name="Andreopoulos B."/>
            <person name="Baker S."/>
            <person name="Barry K."/>
            <person name="Bills G."/>
            <person name="Bluhm B."/>
            <person name="Cannon C."/>
            <person name="Castanera R."/>
            <person name="Culley D."/>
            <person name="Daum C."/>
            <person name="Ezra D."/>
            <person name="Gonzalez J."/>
            <person name="Henrissat B."/>
            <person name="Kuo A."/>
            <person name="Liang C."/>
            <person name="Lipzen A."/>
            <person name="Lutzoni F."/>
            <person name="Magnuson J."/>
            <person name="Mondo S."/>
            <person name="Nolan M."/>
            <person name="Ohm R."/>
            <person name="Pangilinan J."/>
            <person name="Park H.-J."/>
            <person name="Ramirez L."/>
            <person name="Alfaro M."/>
            <person name="Sun H."/>
            <person name="Tritt A."/>
            <person name="Yoshinaga Y."/>
            <person name="Zwiers L.-H."/>
            <person name="Turgeon B."/>
            <person name="Goodwin S."/>
            <person name="Spatafora J."/>
            <person name="Crous P."/>
            <person name="Grigoriev I."/>
        </authorList>
    </citation>
    <scope>NUCLEOTIDE SEQUENCE</scope>
    <source>
        <strain evidence="2">CBS 110217</strain>
    </source>
</reference>
<name>A0A9P4LJ24_9PLEO</name>
<feature type="region of interest" description="Disordered" evidence="1">
    <location>
        <begin position="247"/>
        <end position="273"/>
    </location>
</feature>
<dbReference type="AlphaFoldDB" id="A0A9P4LJ24"/>
<dbReference type="OrthoDB" id="5396104at2759"/>
<feature type="region of interest" description="Disordered" evidence="1">
    <location>
        <begin position="1"/>
        <end position="61"/>
    </location>
</feature>
<feature type="compositionally biased region" description="Pro residues" evidence="1">
    <location>
        <begin position="25"/>
        <end position="40"/>
    </location>
</feature>